<dbReference type="Proteomes" id="UP000249061">
    <property type="component" value="Unassembled WGS sequence"/>
</dbReference>
<reference evidence="1 2" key="1">
    <citation type="submission" date="2017-08" db="EMBL/GenBank/DDBJ databases">
        <title>Infants hospitalized years apart are colonized by the same room-sourced microbial strains.</title>
        <authorList>
            <person name="Brooks B."/>
            <person name="Olm M.R."/>
            <person name="Firek B.A."/>
            <person name="Baker R."/>
            <person name="Thomas B.C."/>
            <person name="Morowitz M.J."/>
            <person name="Banfield J.F."/>
        </authorList>
    </citation>
    <scope>NUCLEOTIDE SEQUENCE [LARGE SCALE GENOMIC DNA]</scope>
    <source>
        <strain evidence="1">S2_003_000_R2_14</strain>
    </source>
</reference>
<dbReference type="AlphaFoldDB" id="A0A2W5SZJ3"/>
<dbReference type="InterPro" id="IPR037181">
    <property type="entry name" value="SUFU_N"/>
</dbReference>
<organism evidence="1 2">
    <name type="scientific">Archangium gephyra</name>
    <dbReference type="NCBI Taxonomy" id="48"/>
    <lineage>
        <taxon>Bacteria</taxon>
        <taxon>Pseudomonadati</taxon>
        <taxon>Myxococcota</taxon>
        <taxon>Myxococcia</taxon>
        <taxon>Myxococcales</taxon>
        <taxon>Cystobacterineae</taxon>
        <taxon>Archangiaceae</taxon>
        <taxon>Archangium</taxon>
    </lineage>
</organism>
<accession>A0A2W5SZJ3</accession>
<comment type="caution">
    <text evidence="1">The sequence shown here is derived from an EMBL/GenBank/DDBJ whole genome shotgun (WGS) entry which is preliminary data.</text>
</comment>
<gene>
    <name evidence="1" type="ORF">DI536_24950</name>
</gene>
<dbReference type="EMBL" id="QFQP01000025">
    <property type="protein sequence ID" value="PZR08430.1"/>
    <property type="molecule type" value="Genomic_DNA"/>
</dbReference>
<evidence type="ECO:0000313" key="2">
    <source>
        <dbReference type="Proteomes" id="UP000249061"/>
    </source>
</evidence>
<sequence>MPTAARKKVARRAPVRRIPAEKQGATVAARPRVASVHVALVPGPRPYWELRTEGLATELFLRVAKARDELAEPAWSRALLTSLVTRVQNGELTPDVNQVVLLSSGIAEGAESELAGLAFTPIPQGMLAVPVTRDEAKVVREWSPSGLVDVLSKLDPKLVTQLDRPSLLQSPRARALVEQRIDLEGSSMSSMTASTSRVTKTGAELTWKLSSDSVETLISLLKGRIGHLRPFSVVSDGHRVDVANGDGALIEFSPRSTTVKLSMVAARQLRAQLKTKPGSYSFEQLPGLTLQVV</sequence>
<evidence type="ECO:0000313" key="1">
    <source>
        <dbReference type="EMBL" id="PZR08430.1"/>
    </source>
</evidence>
<proteinExistence type="predicted"/>
<dbReference type="SUPFAM" id="SSF103359">
    <property type="entry name" value="Suppressor of Fused, N-terminal domain"/>
    <property type="match status" value="1"/>
</dbReference>
<name>A0A2W5SZJ3_9BACT</name>
<protein>
    <submittedName>
        <fullName evidence="1">Uncharacterized protein</fullName>
    </submittedName>
</protein>